<evidence type="ECO:0000313" key="1">
    <source>
        <dbReference type="EMBL" id="KAF5549526.1"/>
    </source>
</evidence>
<dbReference type="EMBL" id="JAAOAM010000088">
    <property type="protein sequence ID" value="KAF5549526.1"/>
    <property type="molecule type" value="Genomic_DNA"/>
</dbReference>
<sequence length="272" mass="31208">MYGTTADSAYRSFICRPLPNEVRERDEEPRSNYQASLVHILRHDFAQGSDFHPLVVTQAVARIIASEWISTSAYVERDLNTLEWRLENDEPGMLILESFLKKLFILRRRIRKYHGLIDEQLQLFRKYLPHAWIATDPPATEKTRAYMEGDFEQLRSTKLDNAARVSNTLGLVTSMIQIRKGEQSVKHNDRLSFLTVIATIVLHFNALAANLGMETSWDPGNPDFGKFWLISGATCASIWISYKSRSPQHRFDLSTRVAATEQAKTILRFDSS</sequence>
<protein>
    <submittedName>
        <fullName evidence="1">Translation initiation factor eIF-2B subunit delta</fullName>
    </submittedName>
</protein>
<organism evidence="1 2">
    <name type="scientific">Fusarium mexicanum</name>
    <dbReference type="NCBI Taxonomy" id="751941"/>
    <lineage>
        <taxon>Eukaryota</taxon>
        <taxon>Fungi</taxon>
        <taxon>Dikarya</taxon>
        <taxon>Ascomycota</taxon>
        <taxon>Pezizomycotina</taxon>
        <taxon>Sordariomycetes</taxon>
        <taxon>Hypocreomycetidae</taxon>
        <taxon>Hypocreales</taxon>
        <taxon>Nectriaceae</taxon>
        <taxon>Fusarium</taxon>
        <taxon>Fusarium fujikuroi species complex</taxon>
    </lineage>
</organism>
<reference evidence="1 2" key="1">
    <citation type="submission" date="2020-05" db="EMBL/GenBank/DDBJ databases">
        <title>Identification and distribution of gene clusters putatively required for synthesis of sphingolipid metabolism inhibitors in phylogenetically diverse species of the filamentous fungus Fusarium.</title>
        <authorList>
            <person name="Kim H.-S."/>
            <person name="Busman M."/>
            <person name="Brown D.W."/>
            <person name="Divon H."/>
            <person name="Uhlig S."/>
            <person name="Proctor R.H."/>
        </authorList>
    </citation>
    <scope>NUCLEOTIDE SEQUENCE [LARGE SCALE GENOMIC DNA]</scope>
    <source>
        <strain evidence="1 2">NRRL 53147</strain>
    </source>
</reference>
<dbReference type="Proteomes" id="UP000522262">
    <property type="component" value="Unassembled WGS sequence"/>
</dbReference>
<comment type="caution">
    <text evidence="1">The sequence shown here is derived from an EMBL/GenBank/DDBJ whole genome shotgun (WGS) entry which is preliminary data.</text>
</comment>
<dbReference type="AlphaFoldDB" id="A0A8H5JAJ8"/>
<evidence type="ECO:0000313" key="2">
    <source>
        <dbReference type="Proteomes" id="UP000522262"/>
    </source>
</evidence>
<accession>A0A8H5JAJ8</accession>
<keyword evidence="1" id="KW-0396">Initiation factor</keyword>
<keyword evidence="2" id="KW-1185">Reference proteome</keyword>
<name>A0A8H5JAJ8_9HYPO</name>
<dbReference type="GO" id="GO:0003743">
    <property type="term" value="F:translation initiation factor activity"/>
    <property type="evidence" value="ECO:0007669"/>
    <property type="project" value="UniProtKB-KW"/>
</dbReference>
<keyword evidence="1" id="KW-0648">Protein biosynthesis</keyword>
<gene>
    <name evidence="1" type="ORF">FMEXI_4227</name>
</gene>
<proteinExistence type="predicted"/>